<dbReference type="OrthoDB" id="9814233at2"/>
<evidence type="ECO:0000256" key="1">
    <source>
        <dbReference type="SAM" id="MobiDB-lite"/>
    </source>
</evidence>
<proteinExistence type="predicted"/>
<dbReference type="EMBL" id="CZQA01000001">
    <property type="protein sequence ID" value="CUS32956.1"/>
    <property type="molecule type" value="Genomic_DNA"/>
</dbReference>
<dbReference type="Proteomes" id="UP000199032">
    <property type="component" value="Unassembled WGS sequence"/>
</dbReference>
<name>A0A0S4L5C3_9BACT</name>
<keyword evidence="3" id="KW-1185">Reference proteome</keyword>
<feature type="region of interest" description="Disordered" evidence="1">
    <location>
        <begin position="102"/>
        <end position="122"/>
    </location>
</feature>
<organism evidence="2 3">
    <name type="scientific">Candidatus Nitrospira nitrosa</name>
    <dbReference type="NCBI Taxonomy" id="1742972"/>
    <lineage>
        <taxon>Bacteria</taxon>
        <taxon>Pseudomonadati</taxon>
        <taxon>Nitrospirota</taxon>
        <taxon>Nitrospiria</taxon>
        <taxon>Nitrospirales</taxon>
        <taxon>Nitrospiraceae</taxon>
        <taxon>Nitrospira</taxon>
    </lineage>
</organism>
<dbReference type="PANTHER" id="PTHR36456">
    <property type="entry name" value="UPF0232 PROTEIN SCO3875"/>
    <property type="match status" value="1"/>
</dbReference>
<gene>
    <name evidence="2" type="ORF">COMA1_10896</name>
</gene>
<evidence type="ECO:0008006" key="4">
    <source>
        <dbReference type="Google" id="ProtNLM"/>
    </source>
</evidence>
<dbReference type="STRING" id="1742972.COMA1_10896"/>
<dbReference type="RefSeq" id="WP_090744237.1">
    <property type="nucleotide sequence ID" value="NZ_CZQA01000001.1"/>
</dbReference>
<dbReference type="Pfam" id="PF05258">
    <property type="entry name" value="DciA"/>
    <property type="match status" value="1"/>
</dbReference>
<sequence>MARPGTLDSFGTILSGLSKRLGLESRLVELRLQHQWSDIVGEPMASHTWPANIRFKKLYLIVRNSVWLQQLTFLKPALLTKLQADAGPELVTDIVGRVGELPRDREAPSVDPDSDIRPVPSESAWAEVVTHTTTIQDSSLRERFREVISRYPAQVPPRSAKGPSRAP</sequence>
<dbReference type="AlphaFoldDB" id="A0A0S4L5C3"/>
<accession>A0A0S4L5C3</accession>
<dbReference type="PANTHER" id="PTHR36456:SF1">
    <property type="entry name" value="UPF0232 PROTEIN SCO3875"/>
    <property type="match status" value="1"/>
</dbReference>
<reference evidence="2 3" key="1">
    <citation type="submission" date="2015-10" db="EMBL/GenBank/DDBJ databases">
        <authorList>
            <person name="Gilbert D.G."/>
        </authorList>
    </citation>
    <scope>NUCLEOTIDE SEQUENCE [LARGE SCALE GENOMIC DNA]</scope>
    <source>
        <strain evidence="2">COMA1</strain>
    </source>
</reference>
<evidence type="ECO:0000313" key="2">
    <source>
        <dbReference type="EMBL" id="CUS32956.1"/>
    </source>
</evidence>
<evidence type="ECO:0000313" key="3">
    <source>
        <dbReference type="Proteomes" id="UP000199032"/>
    </source>
</evidence>
<dbReference type="InterPro" id="IPR007922">
    <property type="entry name" value="DciA-like"/>
</dbReference>
<protein>
    <recommendedName>
        <fullName evidence="4">DUF721 domain-containing protein</fullName>
    </recommendedName>
</protein>